<proteinExistence type="predicted"/>
<name>A0A1I4T457_9FLAO</name>
<feature type="chain" id="PRO_5011459105" evidence="1">
    <location>
        <begin position="18"/>
        <end position="59"/>
    </location>
</feature>
<dbReference type="RefSeq" id="WP_092905958.1">
    <property type="nucleotide sequence ID" value="NZ_FOUZ01000002.1"/>
</dbReference>
<reference evidence="3" key="1">
    <citation type="submission" date="2016-10" db="EMBL/GenBank/DDBJ databases">
        <authorList>
            <person name="Varghese N."/>
            <person name="Submissions S."/>
        </authorList>
    </citation>
    <scope>NUCLEOTIDE SEQUENCE [LARGE SCALE GENOMIC DNA]</scope>
    <source>
        <strain evidence="3">XJ109</strain>
    </source>
</reference>
<keyword evidence="3" id="KW-1185">Reference proteome</keyword>
<dbReference type="STRING" id="684065.SAMN05421738_10237"/>
<protein>
    <submittedName>
        <fullName evidence="2">Uncharacterized protein</fullName>
    </submittedName>
</protein>
<evidence type="ECO:0000313" key="3">
    <source>
        <dbReference type="Proteomes" id="UP000199149"/>
    </source>
</evidence>
<gene>
    <name evidence="2" type="ORF">SAMN05421738_10237</name>
</gene>
<sequence length="59" mass="6552">MKYISYLLLLISTLTFGCSCDTSSVKKAIEQADAIFIGKVISVDSTKYDFSSNPVLRLR</sequence>
<dbReference type="OrthoDB" id="1354811at2"/>
<keyword evidence="1" id="KW-0732">Signal</keyword>
<feature type="signal peptide" evidence="1">
    <location>
        <begin position="1"/>
        <end position="17"/>
    </location>
</feature>
<dbReference type="AlphaFoldDB" id="A0A1I4T457"/>
<dbReference type="PROSITE" id="PS51257">
    <property type="entry name" value="PROKAR_LIPOPROTEIN"/>
    <property type="match status" value="1"/>
</dbReference>
<evidence type="ECO:0000313" key="2">
    <source>
        <dbReference type="EMBL" id="SFM71421.1"/>
    </source>
</evidence>
<dbReference type="EMBL" id="FOUZ01000002">
    <property type="protein sequence ID" value="SFM71421.1"/>
    <property type="molecule type" value="Genomic_DNA"/>
</dbReference>
<dbReference type="Proteomes" id="UP000199149">
    <property type="component" value="Unassembled WGS sequence"/>
</dbReference>
<accession>A0A1I4T457</accession>
<evidence type="ECO:0000256" key="1">
    <source>
        <dbReference type="SAM" id="SignalP"/>
    </source>
</evidence>
<organism evidence="2 3">
    <name type="scientific">Algoriella xinjiangensis</name>
    <dbReference type="NCBI Taxonomy" id="684065"/>
    <lineage>
        <taxon>Bacteria</taxon>
        <taxon>Pseudomonadati</taxon>
        <taxon>Bacteroidota</taxon>
        <taxon>Flavobacteriia</taxon>
        <taxon>Flavobacteriales</taxon>
        <taxon>Weeksellaceae</taxon>
        <taxon>Algoriella</taxon>
    </lineage>
</organism>